<organism evidence="1 2">
    <name type="scientific">Streptomyces ipomoeae</name>
    <dbReference type="NCBI Taxonomy" id="103232"/>
    <lineage>
        <taxon>Bacteria</taxon>
        <taxon>Bacillati</taxon>
        <taxon>Actinomycetota</taxon>
        <taxon>Actinomycetes</taxon>
        <taxon>Kitasatosporales</taxon>
        <taxon>Streptomycetaceae</taxon>
        <taxon>Streptomyces</taxon>
    </lineage>
</organism>
<protein>
    <submittedName>
        <fullName evidence="1">Uncharacterized protein</fullName>
    </submittedName>
</protein>
<dbReference type="GeneID" id="301696312"/>
<proteinExistence type="predicted"/>
<evidence type="ECO:0000313" key="1">
    <source>
        <dbReference type="EMBL" id="TQE36003.1"/>
    </source>
</evidence>
<accession>A0A540PZP7</accession>
<dbReference type="AlphaFoldDB" id="A0A540PZP7"/>
<dbReference type="EMBL" id="SPAZ01000096">
    <property type="protein sequence ID" value="TQE36003.1"/>
    <property type="molecule type" value="Genomic_DNA"/>
</dbReference>
<evidence type="ECO:0000313" key="2">
    <source>
        <dbReference type="Proteomes" id="UP000318720"/>
    </source>
</evidence>
<dbReference type="RefSeq" id="WP_009331184.1">
    <property type="nucleotide sequence ID" value="NZ_CP182305.1"/>
</dbReference>
<name>A0A540PZP7_9ACTN</name>
<comment type="caution">
    <text evidence="1">The sequence shown here is derived from an EMBL/GenBank/DDBJ whole genome shotgun (WGS) entry which is preliminary data.</text>
</comment>
<dbReference type="Proteomes" id="UP000318720">
    <property type="component" value="Unassembled WGS sequence"/>
</dbReference>
<sequence length="315" mass="33757">MMRPGPCGHQQPIASLRVATVVSQALFAELRNLVHGTRRPIKSDPRAHPPAVSFGAESFWGERVAHARGRLFRVAEAELAQLGADMGMSFFLIGAEGDPAERLEDFRSRILEGRPGVSLSVTGDLEKLLAHGNPRAASISVLVWMPSPPLAAATVTLESALTADCDSAYRLSALGEWEQLTEDTPVAAAGEGHLVVPGSLMTRAHLLKDEYPKISYEDETTSAIIQAVLNHSVPVAIHASGHVLDSAILLVAAAHTYKLAVRLCDARVTPMTPWEASKLLFRAIKEGKPTLPDVVIARDKATAERIAGLIGTPVR</sequence>
<gene>
    <name evidence="1" type="ORF">Sipo8835_11340</name>
</gene>
<reference evidence="1 2" key="1">
    <citation type="submission" date="2019-03" db="EMBL/GenBank/DDBJ databases">
        <title>Comparative genomic analyses of the sweetpotato soil rot pathogen, Streptomyces ipomoeae.</title>
        <authorList>
            <person name="Ruschel Soares N."/>
            <person name="Badger J.H."/>
            <person name="Huguet-Tapia J.C."/>
            <person name="Clark C.A."/>
            <person name="Pettis G.S."/>
        </authorList>
    </citation>
    <scope>NUCLEOTIDE SEQUENCE [LARGE SCALE GENOMIC DNA]</scope>
    <source>
        <strain evidence="1 2">88-35</strain>
    </source>
</reference>